<accession>A0A914E3E2</accession>
<feature type="transmembrane region" description="Helical" evidence="1">
    <location>
        <begin position="29"/>
        <end position="51"/>
    </location>
</feature>
<dbReference type="AlphaFoldDB" id="A0A914E3E2"/>
<dbReference type="WBParaSite" id="ACRNAN_scaffold5376.g13113.t1">
    <property type="protein sequence ID" value="ACRNAN_scaffold5376.g13113.t1"/>
    <property type="gene ID" value="ACRNAN_scaffold5376.g13113"/>
</dbReference>
<evidence type="ECO:0000313" key="3">
    <source>
        <dbReference type="WBParaSite" id="ACRNAN_scaffold5376.g13113.t1"/>
    </source>
</evidence>
<evidence type="ECO:0000313" key="2">
    <source>
        <dbReference type="Proteomes" id="UP000887540"/>
    </source>
</evidence>
<keyword evidence="2" id="KW-1185">Reference proteome</keyword>
<sequence>MNVLTTILALNRSDVMIGFLPTKLSKNNLLFKILLYLSYISTVVVTIIYLIPGLQTEVRGLTTIREDNNKKYVYPTILFTSFGLFVISYLLYLAAGIKVVMLNSSS</sequence>
<reference evidence="3" key="1">
    <citation type="submission" date="2022-11" db="UniProtKB">
        <authorList>
            <consortium name="WormBaseParasite"/>
        </authorList>
    </citation>
    <scope>IDENTIFICATION</scope>
</reference>
<evidence type="ECO:0000256" key="1">
    <source>
        <dbReference type="SAM" id="Phobius"/>
    </source>
</evidence>
<protein>
    <submittedName>
        <fullName evidence="3">Uncharacterized protein</fullName>
    </submittedName>
</protein>
<keyword evidence="1" id="KW-0472">Membrane</keyword>
<organism evidence="2 3">
    <name type="scientific">Acrobeloides nanus</name>
    <dbReference type="NCBI Taxonomy" id="290746"/>
    <lineage>
        <taxon>Eukaryota</taxon>
        <taxon>Metazoa</taxon>
        <taxon>Ecdysozoa</taxon>
        <taxon>Nematoda</taxon>
        <taxon>Chromadorea</taxon>
        <taxon>Rhabditida</taxon>
        <taxon>Tylenchina</taxon>
        <taxon>Cephalobomorpha</taxon>
        <taxon>Cephaloboidea</taxon>
        <taxon>Cephalobidae</taxon>
        <taxon>Acrobeloides</taxon>
    </lineage>
</organism>
<feature type="transmembrane region" description="Helical" evidence="1">
    <location>
        <begin position="72"/>
        <end position="95"/>
    </location>
</feature>
<name>A0A914E3E2_9BILA</name>
<keyword evidence="1" id="KW-0812">Transmembrane</keyword>
<proteinExistence type="predicted"/>
<keyword evidence="1" id="KW-1133">Transmembrane helix</keyword>
<dbReference type="Proteomes" id="UP000887540">
    <property type="component" value="Unplaced"/>
</dbReference>